<dbReference type="Pfam" id="PF03734">
    <property type="entry name" value="YkuD"/>
    <property type="match status" value="1"/>
</dbReference>
<evidence type="ECO:0000256" key="5">
    <source>
        <dbReference type="ARBA" id="ARBA00022984"/>
    </source>
</evidence>
<organism evidence="9 10">
    <name type="scientific">Brachyspira murdochii</name>
    <dbReference type="NCBI Taxonomy" id="84378"/>
    <lineage>
        <taxon>Bacteria</taxon>
        <taxon>Pseudomonadati</taxon>
        <taxon>Spirochaetota</taxon>
        <taxon>Spirochaetia</taxon>
        <taxon>Brachyspirales</taxon>
        <taxon>Brachyspiraceae</taxon>
        <taxon>Brachyspira</taxon>
    </lineage>
</organism>
<evidence type="ECO:0000259" key="8">
    <source>
        <dbReference type="PROSITE" id="PS52029"/>
    </source>
</evidence>
<keyword evidence="6 7" id="KW-0961">Cell wall biogenesis/degradation</keyword>
<evidence type="ECO:0000256" key="2">
    <source>
        <dbReference type="ARBA" id="ARBA00005992"/>
    </source>
</evidence>
<evidence type="ECO:0000313" key="9">
    <source>
        <dbReference type="EMBL" id="PPS23003.1"/>
    </source>
</evidence>
<evidence type="ECO:0000256" key="6">
    <source>
        <dbReference type="ARBA" id="ARBA00023316"/>
    </source>
</evidence>
<dbReference type="InterPro" id="IPR038063">
    <property type="entry name" value="Transpep_catalytic_dom"/>
</dbReference>
<dbReference type="EMBL" id="JJMJ01000024">
    <property type="protein sequence ID" value="PPS23003.1"/>
    <property type="molecule type" value="Genomic_DNA"/>
</dbReference>
<sequence>MKKIIICTITIFNIISSVTFAGGFLDEQKRYARVRTAIKEKDALIKQNIINNNIKLNEMSILITAYKQEDILEIYAKNKNDKTYKKIAEYKIAAKSGILGPKRMEGDLQVPEGFYYIDRFNPASSYYLSLGINYPNEADRKKSNAKRLGGDIFIHGANVTIGCMPMTDDKIKEIYLYAIYAKDNGQNKIPVYIFPFKMTDDNFNYYKEIYESSLIDFWKNIKEGYDIFQNTKKEINIKIDNNGNYIF</sequence>
<dbReference type="PANTHER" id="PTHR36699">
    <property type="entry name" value="LD-TRANSPEPTIDASE"/>
    <property type="match status" value="1"/>
</dbReference>
<dbReference type="CDD" id="cd16913">
    <property type="entry name" value="YkuD_like"/>
    <property type="match status" value="1"/>
</dbReference>
<name>A0ABX5B737_9SPIR</name>
<dbReference type="PROSITE" id="PS52029">
    <property type="entry name" value="LD_TPASE"/>
    <property type="match status" value="1"/>
</dbReference>
<evidence type="ECO:0000313" key="10">
    <source>
        <dbReference type="Proteomes" id="UP000238924"/>
    </source>
</evidence>
<keyword evidence="3" id="KW-0808">Transferase</keyword>
<protein>
    <recommendedName>
        <fullName evidence="8">L,D-TPase catalytic domain-containing protein</fullName>
    </recommendedName>
</protein>
<evidence type="ECO:0000256" key="7">
    <source>
        <dbReference type="PROSITE-ProRule" id="PRU01373"/>
    </source>
</evidence>
<keyword evidence="4 7" id="KW-0133">Cell shape</keyword>
<dbReference type="Proteomes" id="UP000238924">
    <property type="component" value="Unassembled WGS sequence"/>
</dbReference>
<keyword evidence="5 7" id="KW-0573">Peptidoglycan synthesis</keyword>
<keyword evidence="10" id="KW-1185">Reference proteome</keyword>
<proteinExistence type="inferred from homology"/>
<evidence type="ECO:0000256" key="3">
    <source>
        <dbReference type="ARBA" id="ARBA00022679"/>
    </source>
</evidence>
<feature type="domain" description="L,D-TPase catalytic" evidence="8">
    <location>
        <begin position="61"/>
        <end position="194"/>
    </location>
</feature>
<evidence type="ECO:0000256" key="4">
    <source>
        <dbReference type="ARBA" id="ARBA00022960"/>
    </source>
</evidence>
<dbReference type="RefSeq" id="WP_104617886.1">
    <property type="nucleotide sequence ID" value="NZ_JJMJ01000024.1"/>
</dbReference>
<evidence type="ECO:0000256" key="1">
    <source>
        <dbReference type="ARBA" id="ARBA00004752"/>
    </source>
</evidence>
<dbReference type="SUPFAM" id="SSF141523">
    <property type="entry name" value="L,D-transpeptidase catalytic domain-like"/>
    <property type="match status" value="1"/>
</dbReference>
<comment type="pathway">
    <text evidence="1 7">Cell wall biogenesis; peptidoglycan biosynthesis.</text>
</comment>
<comment type="caution">
    <text evidence="9">The sequence shown here is derived from an EMBL/GenBank/DDBJ whole genome shotgun (WGS) entry which is preliminary data.</text>
</comment>
<accession>A0ABX5B737</accession>
<feature type="active site" description="Nucleophile" evidence="7">
    <location>
        <position position="163"/>
    </location>
</feature>
<reference evidence="9 10" key="1">
    <citation type="submission" date="2014-04" db="EMBL/GenBank/DDBJ databases">
        <title>Whole genome sequence of 'Brachyspira hampsonii' D13-03603F2.</title>
        <authorList>
            <person name="Patterson A.H."/>
            <person name="Chaban B."/>
            <person name="Fernando C."/>
            <person name="Harding J.C."/>
            <person name="Hill J.E."/>
        </authorList>
    </citation>
    <scope>NUCLEOTIDE SEQUENCE [LARGE SCALE GENOMIC DNA]</scope>
    <source>
        <strain evidence="9 10">D13-03603F2</strain>
    </source>
</reference>
<dbReference type="InterPro" id="IPR005490">
    <property type="entry name" value="LD_TPept_cat_dom"/>
</dbReference>
<dbReference type="PANTHER" id="PTHR36699:SF1">
    <property type="entry name" value="L,D-TRANSPEPTIDASE YAFK-RELATED"/>
    <property type="match status" value="1"/>
</dbReference>
<gene>
    <name evidence="9" type="ORF">DJ52_01520</name>
</gene>
<feature type="active site" description="Proton donor/acceptor" evidence="7">
    <location>
        <position position="155"/>
    </location>
</feature>
<comment type="similarity">
    <text evidence="2">Belongs to the YkuD family.</text>
</comment>